<dbReference type="PANTHER" id="PTHR31375">
    <property type="match status" value="1"/>
</dbReference>
<keyword evidence="5 8" id="KW-0378">Hydrolase</keyword>
<dbReference type="GO" id="GO:0005975">
    <property type="term" value="P:carbohydrate metabolic process"/>
    <property type="evidence" value="ECO:0007669"/>
    <property type="project" value="InterPro"/>
</dbReference>
<organism evidence="9 10">
    <name type="scientific">Acorus calamus</name>
    <name type="common">Sweet flag</name>
    <dbReference type="NCBI Taxonomy" id="4465"/>
    <lineage>
        <taxon>Eukaryota</taxon>
        <taxon>Viridiplantae</taxon>
        <taxon>Streptophyta</taxon>
        <taxon>Embryophyta</taxon>
        <taxon>Tracheophyta</taxon>
        <taxon>Spermatophyta</taxon>
        <taxon>Magnoliopsida</taxon>
        <taxon>Liliopsida</taxon>
        <taxon>Acoraceae</taxon>
        <taxon>Acorus</taxon>
    </lineage>
</organism>
<dbReference type="EMBL" id="JAUJYO010000014">
    <property type="protein sequence ID" value="KAK1297804.1"/>
    <property type="molecule type" value="Genomic_DNA"/>
</dbReference>
<evidence type="ECO:0008006" key="11">
    <source>
        <dbReference type="Google" id="ProtNLM"/>
    </source>
</evidence>
<reference evidence="9" key="1">
    <citation type="journal article" date="2023" name="Nat. Commun.">
        <title>Diploid and tetraploid genomes of Acorus and the evolution of monocots.</title>
        <authorList>
            <person name="Ma L."/>
            <person name="Liu K.W."/>
            <person name="Li Z."/>
            <person name="Hsiao Y.Y."/>
            <person name="Qi Y."/>
            <person name="Fu T."/>
            <person name="Tang G.D."/>
            <person name="Zhang D."/>
            <person name="Sun W.H."/>
            <person name="Liu D.K."/>
            <person name="Li Y."/>
            <person name="Chen G.Z."/>
            <person name="Liu X.D."/>
            <person name="Liao X.Y."/>
            <person name="Jiang Y.T."/>
            <person name="Yu X."/>
            <person name="Hao Y."/>
            <person name="Huang J."/>
            <person name="Zhao X.W."/>
            <person name="Ke S."/>
            <person name="Chen Y.Y."/>
            <person name="Wu W.L."/>
            <person name="Hsu J.L."/>
            <person name="Lin Y.F."/>
            <person name="Huang M.D."/>
            <person name="Li C.Y."/>
            <person name="Huang L."/>
            <person name="Wang Z.W."/>
            <person name="Zhao X."/>
            <person name="Zhong W.Y."/>
            <person name="Peng D.H."/>
            <person name="Ahmad S."/>
            <person name="Lan S."/>
            <person name="Zhang J.S."/>
            <person name="Tsai W.C."/>
            <person name="Van de Peer Y."/>
            <person name="Liu Z.J."/>
        </authorList>
    </citation>
    <scope>NUCLEOTIDE SEQUENCE</scope>
    <source>
        <strain evidence="9">CP</strain>
    </source>
</reference>
<dbReference type="Pfam" id="PF00295">
    <property type="entry name" value="Glyco_hydro_28"/>
    <property type="match status" value="1"/>
</dbReference>
<keyword evidence="3" id="KW-0134">Cell wall</keyword>
<dbReference type="AlphaFoldDB" id="A0AAV9DAC3"/>
<evidence type="ECO:0000313" key="10">
    <source>
        <dbReference type="Proteomes" id="UP001180020"/>
    </source>
</evidence>
<dbReference type="SUPFAM" id="SSF51126">
    <property type="entry name" value="Pectin lyase-like"/>
    <property type="match status" value="1"/>
</dbReference>
<evidence type="ECO:0000256" key="8">
    <source>
        <dbReference type="RuleBase" id="RU361169"/>
    </source>
</evidence>
<dbReference type="Gene3D" id="2.160.20.10">
    <property type="entry name" value="Single-stranded right-handed beta-helix, Pectin lyase-like"/>
    <property type="match status" value="1"/>
</dbReference>
<gene>
    <name evidence="9" type="ORF">QJS10_CPB14g00086</name>
</gene>
<comment type="similarity">
    <text evidence="2 8">Belongs to the glycosyl hydrolase 28 family.</text>
</comment>
<protein>
    <recommendedName>
        <fullName evidence="11">Polygalacturonase</fullName>
    </recommendedName>
</protein>
<comment type="caution">
    <text evidence="9">The sequence shown here is derived from an EMBL/GenBank/DDBJ whole genome shotgun (WGS) entry which is preliminary data.</text>
</comment>
<evidence type="ECO:0000256" key="1">
    <source>
        <dbReference type="ARBA" id="ARBA00004191"/>
    </source>
</evidence>
<evidence type="ECO:0000256" key="4">
    <source>
        <dbReference type="ARBA" id="ARBA00022525"/>
    </source>
</evidence>
<dbReference type="InterPro" id="IPR011050">
    <property type="entry name" value="Pectin_lyase_fold/virulence"/>
</dbReference>
<evidence type="ECO:0000256" key="6">
    <source>
        <dbReference type="ARBA" id="ARBA00023295"/>
    </source>
</evidence>
<sequence>MRPVTLQGPCMPHLVLQIDGIVLAPQTIGAWPKFNTYQWINFKWLQNFTIQGSGTVDGHGSSWWNLSQTHHNQKKSRYSSKTRLTALRFYQSYNVTVRDIKIIDSPQCHLKFDSSRVIKVQNITIVSPGDSPNTDGVHLQNTHDVEIWNSSIGCGKKFNGFVTT</sequence>
<keyword evidence="7" id="KW-0961">Cell wall biogenesis/degradation</keyword>
<name>A0AAV9DAC3_ACOCL</name>
<accession>A0AAV9DAC3</accession>
<dbReference type="InterPro" id="IPR012334">
    <property type="entry name" value="Pectin_lyas_fold"/>
</dbReference>
<evidence type="ECO:0000313" key="9">
    <source>
        <dbReference type="EMBL" id="KAK1297804.1"/>
    </source>
</evidence>
<dbReference type="GO" id="GO:0004650">
    <property type="term" value="F:polygalacturonase activity"/>
    <property type="evidence" value="ECO:0007669"/>
    <property type="project" value="InterPro"/>
</dbReference>
<reference evidence="9" key="2">
    <citation type="submission" date="2023-06" db="EMBL/GenBank/DDBJ databases">
        <authorList>
            <person name="Ma L."/>
            <person name="Liu K.-W."/>
            <person name="Li Z."/>
            <person name="Hsiao Y.-Y."/>
            <person name="Qi Y."/>
            <person name="Fu T."/>
            <person name="Tang G."/>
            <person name="Zhang D."/>
            <person name="Sun W.-H."/>
            <person name="Liu D.-K."/>
            <person name="Li Y."/>
            <person name="Chen G.-Z."/>
            <person name="Liu X.-D."/>
            <person name="Liao X.-Y."/>
            <person name="Jiang Y.-T."/>
            <person name="Yu X."/>
            <person name="Hao Y."/>
            <person name="Huang J."/>
            <person name="Zhao X.-W."/>
            <person name="Ke S."/>
            <person name="Chen Y.-Y."/>
            <person name="Wu W.-L."/>
            <person name="Hsu J.-L."/>
            <person name="Lin Y.-F."/>
            <person name="Huang M.-D."/>
            <person name="Li C.-Y."/>
            <person name="Huang L."/>
            <person name="Wang Z.-W."/>
            <person name="Zhao X."/>
            <person name="Zhong W.-Y."/>
            <person name="Peng D.-H."/>
            <person name="Ahmad S."/>
            <person name="Lan S."/>
            <person name="Zhang J.-S."/>
            <person name="Tsai W.-C."/>
            <person name="Van De Peer Y."/>
            <person name="Liu Z.-J."/>
        </authorList>
    </citation>
    <scope>NUCLEOTIDE SEQUENCE</scope>
    <source>
        <strain evidence="9">CP</strain>
        <tissue evidence="9">Leaves</tissue>
    </source>
</reference>
<comment type="subcellular location">
    <subcellularLocation>
        <location evidence="1">Secreted</location>
        <location evidence="1">Cell wall</location>
    </subcellularLocation>
</comment>
<keyword evidence="4" id="KW-0964">Secreted</keyword>
<dbReference type="GO" id="GO:0071555">
    <property type="term" value="P:cell wall organization"/>
    <property type="evidence" value="ECO:0007669"/>
    <property type="project" value="UniProtKB-KW"/>
</dbReference>
<evidence type="ECO:0000256" key="3">
    <source>
        <dbReference type="ARBA" id="ARBA00022512"/>
    </source>
</evidence>
<dbReference type="InterPro" id="IPR000743">
    <property type="entry name" value="Glyco_hydro_28"/>
</dbReference>
<evidence type="ECO:0000256" key="2">
    <source>
        <dbReference type="ARBA" id="ARBA00008834"/>
    </source>
</evidence>
<evidence type="ECO:0000256" key="7">
    <source>
        <dbReference type="ARBA" id="ARBA00023316"/>
    </source>
</evidence>
<keyword evidence="6 8" id="KW-0326">Glycosidase</keyword>
<proteinExistence type="inferred from homology"/>
<keyword evidence="10" id="KW-1185">Reference proteome</keyword>
<evidence type="ECO:0000256" key="5">
    <source>
        <dbReference type="ARBA" id="ARBA00022801"/>
    </source>
</evidence>
<dbReference type="Proteomes" id="UP001180020">
    <property type="component" value="Unassembled WGS sequence"/>
</dbReference>